<geneLocation type="plasmid" evidence="4">
    <name>prb98</name>
</geneLocation>
<dbReference type="PANTHER" id="PTHR43767">
    <property type="entry name" value="LONG-CHAIN-FATTY-ACID--COA LIGASE"/>
    <property type="match status" value="1"/>
</dbReference>
<keyword evidence="4" id="KW-1185">Reference proteome</keyword>
<dbReference type="GO" id="GO:0016878">
    <property type="term" value="F:acid-thiol ligase activity"/>
    <property type="evidence" value="ECO:0007669"/>
    <property type="project" value="UniProtKB-ARBA"/>
</dbReference>
<gene>
    <name evidence="3" type="ORF">CBI38_32985</name>
</gene>
<dbReference type="InterPro" id="IPR042099">
    <property type="entry name" value="ANL_N_sf"/>
</dbReference>
<dbReference type="InterPro" id="IPR050237">
    <property type="entry name" value="ATP-dep_AMP-bd_enzyme"/>
</dbReference>
<dbReference type="PANTHER" id="PTHR43767:SF1">
    <property type="entry name" value="NONRIBOSOMAL PEPTIDE SYNTHASE PES1 (EUROFUNG)-RELATED"/>
    <property type="match status" value="1"/>
</dbReference>
<dbReference type="InterPro" id="IPR000873">
    <property type="entry name" value="AMP-dep_synth/lig_dom"/>
</dbReference>
<dbReference type="Gene3D" id="3.30.300.30">
    <property type="match status" value="1"/>
</dbReference>
<evidence type="ECO:0000259" key="1">
    <source>
        <dbReference type="Pfam" id="PF00501"/>
    </source>
</evidence>
<reference evidence="3 4" key="1">
    <citation type="submission" date="2017-05" db="EMBL/GenBank/DDBJ databases">
        <title>Isolation of Rhodococcus sp. S2-17 biodegrading of BP-3.</title>
        <authorList>
            <person name="Lee Y."/>
            <person name="Kim K.H."/>
            <person name="Chun B.H."/>
            <person name="Jung H.S."/>
            <person name="Jeon C.O."/>
        </authorList>
    </citation>
    <scope>NUCLEOTIDE SEQUENCE [LARGE SCALE GENOMIC DNA]</scope>
    <source>
        <strain evidence="3 4">S2-17</strain>
        <plasmid evidence="4">prb98</plasmid>
    </source>
</reference>
<protein>
    <submittedName>
        <fullName evidence="3">Uncharacterized protein</fullName>
    </submittedName>
</protein>
<dbReference type="OrthoDB" id="9803968at2"/>
<dbReference type="RefSeq" id="WP_109335742.1">
    <property type="nucleotide sequence ID" value="NZ_CP021355.1"/>
</dbReference>
<dbReference type="Pfam" id="PF00501">
    <property type="entry name" value="AMP-binding"/>
    <property type="match status" value="1"/>
</dbReference>
<dbReference type="InterPro" id="IPR025110">
    <property type="entry name" value="AMP-bd_C"/>
</dbReference>
<name>A0A2S2C670_9NOCA</name>
<evidence type="ECO:0000313" key="3">
    <source>
        <dbReference type="EMBL" id="AWK76278.1"/>
    </source>
</evidence>
<dbReference type="Gene3D" id="3.40.50.12780">
    <property type="entry name" value="N-terminal domain of ligase-like"/>
    <property type="match status" value="1"/>
</dbReference>
<dbReference type="SUPFAM" id="SSF56801">
    <property type="entry name" value="Acetyl-CoA synthetase-like"/>
    <property type="match status" value="1"/>
</dbReference>
<dbReference type="EMBL" id="CP021355">
    <property type="protein sequence ID" value="AWK76278.1"/>
    <property type="molecule type" value="Genomic_DNA"/>
</dbReference>
<accession>A0A2S2C670</accession>
<proteinExistence type="predicted"/>
<dbReference type="InterPro" id="IPR045851">
    <property type="entry name" value="AMP-bd_C_sf"/>
</dbReference>
<dbReference type="AlphaFoldDB" id="A0A2S2C670"/>
<evidence type="ECO:0000313" key="4">
    <source>
        <dbReference type="Proteomes" id="UP000245711"/>
    </source>
</evidence>
<sequence length="535" mass="58208">MPSNAIETARAAIVAPEGTGMGRLTLTDIAEEHARSRPNEMAAICQQHRITYAELNVRANRLAAWLLAQNVAPGDRILWLGQNCHRILEGILAAAKIGAVFCPANWRGSAEEFAFVLEDLQPTVVFWQETEVGDKTRAARGSVSVNAVWVRHDTDEPGGYEDVLRSGSGDHAYGEADPDAPVLLLYTAAWEGKPNGAMIPHRAIIAHNLIWAWLSDIDPAYCYLNCGPLFHVATMYPMMATFHMGGKNVFLSRADPREICETVDRERCNGAFIIEPTISKILALDDLERYDLHSLKVWPTLNPEWVQITSPDASLWGRGGATGYGQTECMGLLTAAGLGGQGAHGRPVPGVQVRLLTPGGDEVGVGEVGEISARGLTVMVGYHNRPELNARRFENGWYRTGDLGRREPDGSLSFVGPRGRMVKSGAENIYVAEVEVCIATHPDVQEVGIIGVPDEQWGQRVTAIVVADPAAGVTETAVIEHCRTRLATYKKPSVVVIRPQPLPRTGAGIDYDALDEQYGGGGYPGSEQFRRNARF</sequence>
<dbReference type="Pfam" id="PF13193">
    <property type="entry name" value="AMP-binding_C"/>
    <property type="match status" value="1"/>
</dbReference>
<feature type="domain" description="AMP-dependent synthetase/ligase" evidence="1">
    <location>
        <begin position="31"/>
        <end position="383"/>
    </location>
</feature>
<dbReference type="Proteomes" id="UP000245711">
    <property type="component" value="Plasmid pRB98"/>
</dbReference>
<evidence type="ECO:0000259" key="2">
    <source>
        <dbReference type="Pfam" id="PF13193"/>
    </source>
</evidence>
<dbReference type="KEGG" id="roz:CBI38_32985"/>
<feature type="domain" description="AMP-binding enzyme C-terminal" evidence="2">
    <location>
        <begin position="433"/>
        <end position="508"/>
    </location>
</feature>
<keyword evidence="3" id="KW-0614">Plasmid</keyword>
<organism evidence="3 4">
    <name type="scientific">Rhodococcus oxybenzonivorans</name>
    <dbReference type="NCBI Taxonomy" id="1990687"/>
    <lineage>
        <taxon>Bacteria</taxon>
        <taxon>Bacillati</taxon>
        <taxon>Actinomycetota</taxon>
        <taxon>Actinomycetes</taxon>
        <taxon>Mycobacteriales</taxon>
        <taxon>Nocardiaceae</taxon>
        <taxon>Rhodococcus</taxon>
    </lineage>
</organism>